<accession>A0A0F9AGB6</accession>
<organism evidence="1">
    <name type="scientific">marine sediment metagenome</name>
    <dbReference type="NCBI Taxonomy" id="412755"/>
    <lineage>
        <taxon>unclassified sequences</taxon>
        <taxon>metagenomes</taxon>
        <taxon>ecological metagenomes</taxon>
    </lineage>
</organism>
<protein>
    <submittedName>
        <fullName evidence="1">Uncharacterized protein</fullName>
    </submittedName>
</protein>
<dbReference type="EMBL" id="LAZR01057823">
    <property type="protein sequence ID" value="KKK71241.1"/>
    <property type="molecule type" value="Genomic_DNA"/>
</dbReference>
<gene>
    <name evidence="1" type="ORF">LCGC14_2915920</name>
</gene>
<name>A0A0F9AGB6_9ZZZZ</name>
<dbReference type="AlphaFoldDB" id="A0A0F9AGB6"/>
<evidence type="ECO:0000313" key="1">
    <source>
        <dbReference type="EMBL" id="KKK71241.1"/>
    </source>
</evidence>
<comment type="caution">
    <text evidence="1">The sequence shown here is derived from an EMBL/GenBank/DDBJ whole genome shotgun (WGS) entry which is preliminary data.</text>
</comment>
<sequence>MVLTHMAMTFTQQQFSNVHHATGHFMNRREFMSAAYDTKNKTPCRGRYEGEFCNRREACVRYKAYNCSSGAIKYEELICTRSSPDYYIPILELDIFGVDPGDKVPRNRLYTA</sequence>
<proteinExistence type="predicted"/>
<reference evidence="1" key="1">
    <citation type="journal article" date="2015" name="Nature">
        <title>Complex archaea that bridge the gap between prokaryotes and eukaryotes.</title>
        <authorList>
            <person name="Spang A."/>
            <person name="Saw J.H."/>
            <person name="Jorgensen S.L."/>
            <person name="Zaremba-Niedzwiedzka K."/>
            <person name="Martijn J."/>
            <person name="Lind A.E."/>
            <person name="van Eijk R."/>
            <person name="Schleper C."/>
            <person name="Guy L."/>
            <person name="Ettema T.J."/>
        </authorList>
    </citation>
    <scope>NUCLEOTIDE SEQUENCE</scope>
</reference>